<comment type="caution">
    <text evidence="1">The sequence shown here is derived from an EMBL/GenBank/DDBJ whole genome shotgun (WGS) entry which is preliminary data.</text>
</comment>
<dbReference type="Proteomes" id="UP000824881">
    <property type="component" value="Unassembled WGS sequence"/>
</dbReference>
<sequence length="202" mass="20653">MVNTKATADVDVTELMRQFALMFPAFAAAATSAPPAAPTATAPVVAATATAPVVAASVAAPTALLSSQEAESQIIDISAGAVFRCPSCDAVHYLIPSQSGPSDTNDGGASSVSAVASGSTAVAPTNVLRTGHFSAATGSAGDRWYGVVVGRQVGVFQNWQDLVEDLVAGVPGCKYKGFSSFAAAERFFLDHLHIARIHPHPR</sequence>
<evidence type="ECO:0000313" key="2">
    <source>
        <dbReference type="Proteomes" id="UP000824881"/>
    </source>
</evidence>
<proteinExistence type="predicted"/>
<dbReference type="EMBL" id="WQMT02000010">
    <property type="protein sequence ID" value="KAG9218383.1"/>
    <property type="molecule type" value="Genomic_DNA"/>
</dbReference>
<reference evidence="1 2" key="1">
    <citation type="journal article" date="2021" name="Appl. Environ. Microbiol.">
        <title>Genetic linkage and physical mapping for an oyster mushroom Pleurotus cornucopiae and QTL analysis for the trait cap color.</title>
        <authorList>
            <person name="Zhang Y."/>
            <person name="Gao W."/>
            <person name="Sonnenberg A."/>
            <person name="Chen Q."/>
            <person name="Zhang J."/>
            <person name="Huang C."/>
        </authorList>
    </citation>
    <scope>NUCLEOTIDE SEQUENCE [LARGE SCALE GENOMIC DNA]</scope>
    <source>
        <strain evidence="1">CCMSSC00406</strain>
    </source>
</reference>
<name>A0ACB7ILJ5_PLECO</name>
<accession>A0ACB7ILJ5</accession>
<evidence type="ECO:0000313" key="1">
    <source>
        <dbReference type="EMBL" id="KAG9218383.1"/>
    </source>
</evidence>
<keyword evidence="2" id="KW-1185">Reference proteome</keyword>
<gene>
    <name evidence="1" type="ORF">CCMSSC00406_0007246</name>
</gene>
<protein>
    <submittedName>
        <fullName evidence="1">Uncharacterized protein</fullName>
    </submittedName>
</protein>
<organism evidence="1 2">
    <name type="scientific">Pleurotus cornucopiae</name>
    <name type="common">Cornucopia mushroom</name>
    <dbReference type="NCBI Taxonomy" id="5321"/>
    <lineage>
        <taxon>Eukaryota</taxon>
        <taxon>Fungi</taxon>
        <taxon>Dikarya</taxon>
        <taxon>Basidiomycota</taxon>
        <taxon>Agaricomycotina</taxon>
        <taxon>Agaricomycetes</taxon>
        <taxon>Agaricomycetidae</taxon>
        <taxon>Agaricales</taxon>
        <taxon>Pleurotineae</taxon>
        <taxon>Pleurotaceae</taxon>
        <taxon>Pleurotus</taxon>
    </lineage>
</organism>